<name>A0A0M9W987_9EURO</name>
<accession>A0A0M9W987</accession>
<dbReference type="AlphaFoldDB" id="A0A0M9W987"/>
<dbReference type="Proteomes" id="UP000037696">
    <property type="component" value="Unassembled WGS sequence"/>
</dbReference>
<gene>
    <name evidence="1" type="ORF">ACN38_g13199</name>
</gene>
<comment type="caution">
    <text evidence="1">The sequence shown here is derived from an EMBL/GenBank/DDBJ whole genome shotgun (WGS) entry which is preliminary data.</text>
</comment>
<keyword evidence="2" id="KW-1185">Reference proteome</keyword>
<reference evidence="1 2" key="1">
    <citation type="submission" date="2015-08" db="EMBL/GenBank/DDBJ databases">
        <title>Genome sequencing of Penicillium nordicum.</title>
        <authorList>
            <person name="Nguyen H.D."/>
            <person name="Seifert K.A."/>
        </authorList>
    </citation>
    <scope>NUCLEOTIDE SEQUENCE [LARGE SCALE GENOMIC DNA]</scope>
    <source>
        <strain evidence="1 2">DAOMC 185683</strain>
    </source>
</reference>
<dbReference type="EMBL" id="LHQQ01000818">
    <property type="protein sequence ID" value="KOS36105.1"/>
    <property type="molecule type" value="Genomic_DNA"/>
</dbReference>
<sequence>KERKRETGYGLNYESCQTGSHAAPHGCHVITNKLGRAVGSSSGVL</sequence>
<evidence type="ECO:0000313" key="2">
    <source>
        <dbReference type="Proteomes" id="UP000037696"/>
    </source>
</evidence>
<feature type="non-terminal residue" evidence="1">
    <location>
        <position position="1"/>
    </location>
</feature>
<organism evidence="1 2">
    <name type="scientific">Penicillium nordicum</name>
    <dbReference type="NCBI Taxonomy" id="229535"/>
    <lineage>
        <taxon>Eukaryota</taxon>
        <taxon>Fungi</taxon>
        <taxon>Dikarya</taxon>
        <taxon>Ascomycota</taxon>
        <taxon>Pezizomycotina</taxon>
        <taxon>Eurotiomycetes</taxon>
        <taxon>Eurotiomycetidae</taxon>
        <taxon>Eurotiales</taxon>
        <taxon>Aspergillaceae</taxon>
        <taxon>Penicillium</taxon>
    </lineage>
</organism>
<proteinExistence type="predicted"/>
<protein>
    <submittedName>
        <fullName evidence="1">Uncharacterized protein</fullName>
    </submittedName>
</protein>
<evidence type="ECO:0000313" key="1">
    <source>
        <dbReference type="EMBL" id="KOS36105.1"/>
    </source>
</evidence>